<organism evidence="2 3">
    <name type="scientific">Candidatus Shapirobacteria bacterium CG07_land_8_20_14_0_80_39_12</name>
    <dbReference type="NCBI Taxonomy" id="1974480"/>
    <lineage>
        <taxon>Bacteria</taxon>
        <taxon>Candidatus Shapironibacteriota</taxon>
    </lineage>
</organism>
<name>A0A2M6YQC2_9BACT</name>
<comment type="caution">
    <text evidence="2">The sequence shown here is derived from an EMBL/GenBank/DDBJ whole genome shotgun (WGS) entry which is preliminary data.</text>
</comment>
<accession>A0A2M6YQC2</accession>
<proteinExistence type="predicted"/>
<keyword evidence="1" id="KW-0472">Membrane</keyword>
<protein>
    <recommendedName>
        <fullName evidence="4">DUF948 domain-containing protein</fullName>
    </recommendedName>
</protein>
<evidence type="ECO:0000313" key="3">
    <source>
        <dbReference type="Proteomes" id="UP000229559"/>
    </source>
</evidence>
<dbReference type="AlphaFoldDB" id="A0A2M6YQC2"/>
<evidence type="ECO:0000256" key="1">
    <source>
        <dbReference type="SAM" id="Phobius"/>
    </source>
</evidence>
<sequence length="93" mass="10032">MLSPTQILLIIVVSVLTAVLAVIGIQVFLILKEGKRSVEKVNKILDNAGKVSEAITKPITSLSGSLGSLSGLGGLFSWLINRRKKTEEEKKDE</sequence>
<evidence type="ECO:0008006" key="4">
    <source>
        <dbReference type="Google" id="ProtNLM"/>
    </source>
</evidence>
<dbReference type="EMBL" id="PEXA01000016">
    <property type="protein sequence ID" value="PIU33349.1"/>
    <property type="molecule type" value="Genomic_DNA"/>
</dbReference>
<keyword evidence="1" id="KW-1133">Transmembrane helix</keyword>
<reference evidence="3" key="1">
    <citation type="submission" date="2017-09" db="EMBL/GenBank/DDBJ databases">
        <title>Depth-based differentiation of microbial function through sediment-hosted aquifers and enrichment of novel symbionts in the deep terrestrial subsurface.</title>
        <authorList>
            <person name="Probst A.J."/>
            <person name="Ladd B."/>
            <person name="Jarett J.K."/>
            <person name="Geller-Mcgrath D.E."/>
            <person name="Sieber C.M.K."/>
            <person name="Emerson J.B."/>
            <person name="Anantharaman K."/>
            <person name="Thomas B.C."/>
            <person name="Malmstrom R."/>
            <person name="Stieglmeier M."/>
            <person name="Klingl A."/>
            <person name="Woyke T."/>
            <person name="Ryan C.M."/>
            <person name="Banfield J.F."/>
        </authorList>
    </citation>
    <scope>NUCLEOTIDE SEQUENCE [LARGE SCALE GENOMIC DNA]</scope>
</reference>
<evidence type="ECO:0000313" key="2">
    <source>
        <dbReference type="EMBL" id="PIU33349.1"/>
    </source>
</evidence>
<feature type="transmembrane region" description="Helical" evidence="1">
    <location>
        <begin position="59"/>
        <end position="80"/>
    </location>
</feature>
<keyword evidence="1" id="KW-0812">Transmembrane</keyword>
<feature type="transmembrane region" description="Helical" evidence="1">
    <location>
        <begin position="7"/>
        <end position="31"/>
    </location>
</feature>
<dbReference type="Proteomes" id="UP000229559">
    <property type="component" value="Unassembled WGS sequence"/>
</dbReference>
<gene>
    <name evidence="2" type="ORF">COT04_00550</name>
</gene>